<evidence type="ECO:0000256" key="2">
    <source>
        <dbReference type="ARBA" id="ARBA00022679"/>
    </source>
</evidence>
<name>A0A644X5F8_9ZZZZ</name>
<dbReference type="Gene3D" id="1.10.150.290">
    <property type="entry name" value="S-adenosyl-L-methionine-dependent methyltransferases"/>
    <property type="match status" value="1"/>
</dbReference>
<dbReference type="GO" id="GO:0032259">
    <property type="term" value="P:methylation"/>
    <property type="evidence" value="ECO:0007669"/>
    <property type="project" value="UniProtKB-KW"/>
</dbReference>
<dbReference type="InterPro" id="IPR029063">
    <property type="entry name" value="SAM-dependent_MTases_sf"/>
</dbReference>
<dbReference type="Pfam" id="PF13649">
    <property type="entry name" value="Methyltransf_25"/>
    <property type="match status" value="1"/>
</dbReference>
<dbReference type="EC" id="2.1.1.144" evidence="4"/>
<sequence length="256" mass="29965">MWSADMYGKFEKERKQPSIDLLNKIDGGKFERIIDIGCGSGMSTLTLKKRFTESEIVGVDLSENMLDKARRSISGVTWMQRDCSRKLNDLGTFDLVFSNAFIQWIPNQEEFIKNTKELLNENGVFAIQIPYFEEMKVAKIIKEVSLEFDTNKALFGNLVTSTYFNYNFKEYYDMFSRYYSNIDIWKTNYIHQMKDCNAIVDFIKGTALLPYLECLDEKQTTLFIKKLYDKISECYVASENGTVLFEFKRLFIIARK</sequence>
<organism evidence="4">
    <name type="scientific">bioreactor metagenome</name>
    <dbReference type="NCBI Taxonomy" id="1076179"/>
    <lineage>
        <taxon>unclassified sequences</taxon>
        <taxon>metagenomes</taxon>
        <taxon>ecological metagenomes</taxon>
    </lineage>
</organism>
<proteinExistence type="predicted"/>
<dbReference type="GO" id="GO:0030798">
    <property type="term" value="F:trans-aconitate 2-methyltransferase activity"/>
    <property type="evidence" value="ECO:0007669"/>
    <property type="project" value="UniProtKB-EC"/>
</dbReference>
<dbReference type="CDD" id="cd02440">
    <property type="entry name" value="AdoMet_MTases"/>
    <property type="match status" value="1"/>
</dbReference>
<evidence type="ECO:0000256" key="1">
    <source>
        <dbReference type="ARBA" id="ARBA00022603"/>
    </source>
</evidence>
<dbReference type="InterPro" id="IPR023149">
    <property type="entry name" value="Trans_acon_MeTrfase_C"/>
</dbReference>
<protein>
    <submittedName>
        <fullName evidence="4">Trans-aconitate 2-methyltransferase</fullName>
        <ecNumber evidence="4">2.1.1.144</ecNumber>
    </submittedName>
</protein>
<dbReference type="PANTHER" id="PTHR43861:SF1">
    <property type="entry name" value="TRANS-ACONITATE 2-METHYLTRANSFERASE"/>
    <property type="match status" value="1"/>
</dbReference>
<dbReference type="Gene3D" id="3.40.50.150">
    <property type="entry name" value="Vaccinia Virus protein VP39"/>
    <property type="match status" value="1"/>
</dbReference>
<gene>
    <name evidence="4" type="primary">tam_8</name>
    <name evidence="4" type="ORF">SDC9_57620</name>
</gene>
<feature type="domain" description="Methyltransferase" evidence="3">
    <location>
        <begin position="33"/>
        <end position="123"/>
    </location>
</feature>
<dbReference type="PANTHER" id="PTHR43861">
    <property type="entry name" value="TRANS-ACONITATE 2-METHYLTRANSFERASE-RELATED"/>
    <property type="match status" value="1"/>
</dbReference>
<evidence type="ECO:0000313" key="4">
    <source>
        <dbReference type="EMBL" id="MPM11279.1"/>
    </source>
</evidence>
<dbReference type="AlphaFoldDB" id="A0A644X5F8"/>
<accession>A0A644X5F8</accession>
<comment type="caution">
    <text evidence="4">The sequence shown here is derived from an EMBL/GenBank/DDBJ whole genome shotgun (WGS) entry which is preliminary data.</text>
</comment>
<evidence type="ECO:0000259" key="3">
    <source>
        <dbReference type="Pfam" id="PF13649"/>
    </source>
</evidence>
<reference evidence="4" key="1">
    <citation type="submission" date="2019-08" db="EMBL/GenBank/DDBJ databases">
        <authorList>
            <person name="Kucharzyk K."/>
            <person name="Murdoch R.W."/>
            <person name="Higgins S."/>
            <person name="Loffler F."/>
        </authorList>
    </citation>
    <scope>NUCLEOTIDE SEQUENCE</scope>
</reference>
<keyword evidence="2 4" id="KW-0808">Transferase</keyword>
<dbReference type="SUPFAM" id="SSF53335">
    <property type="entry name" value="S-adenosyl-L-methionine-dependent methyltransferases"/>
    <property type="match status" value="1"/>
</dbReference>
<dbReference type="InterPro" id="IPR041698">
    <property type="entry name" value="Methyltransf_25"/>
</dbReference>
<dbReference type="EMBL" id="VSSQ01001809">
    <property type="protein sequence ID" value="MPM11279.1"/>
    <property type="molecule type" value="Genomic_DNA"/>
</dbReference>
<keyword evidence="1 4" id="KW-0489">Methyltransferase</keyword>